<evidence type="ECO:0000313" key="14">
    <source>
        <dbReference type="Proteomes" id="UP000627292"/>
    </source>
</evidence>
<evidence type="ECO:0000256" key="3">
    <source>
        <dbReference type="ARBA" id="ARBA00022452"/>
    </source>
</evidence>
<dbReference type="Gene3D" id="2.170.130.10">
    <property type="entry name" value="TonB-dependent receptor, plug domain"/>
    <property type="match status" value="1"/>
</dbReference>
<evidence type="ECO:0000259" key="12">
    <source>
        <dbReference type="Pfam" id="PF07715"/>
    </source>
</evidence>
<feature type="domain" description="TonB-dependent receptor-like beta-barrel" evidence="11">
    <location>
        <begin position="410"/>
        <end position="991"/>
    </location>
</feature>
<dbReference type="InterPro" id="IPR037066">
    <property type="entry name" value="Plug_dom_sf"/>
</dbReference>
<keyword evidence="10" id="KW-0732">Signal</keyword>
<dbReference type="Proteomes" id="UP000627292">
    <property type="component" value="Unassembled WGS sequence"/>
</dbReference>
<keyword evidence="14" id="KW-1185">Reference proteome</keyword>
<dbReference type="Gene3D" id="2.40.170.20">
    <property type="entry name" value="TonB-dependent receptor, beta-barrel domain"/>
    <property type="match status" value="1"/>
</dbReference>
<dbReference type="GO" id="GO:0009279">
    <property type="term" value="C:cell outer membrane"/>
    <property type="evidence" value="ECO:0007669"/>
    <property type="project" value="UniProtKB-SubCell"/>
</dbReference>
<comment type="caution">
    <text evidence="13">The sequence shown here is derived from an EMBL/GenBank/DDBJ whole genome shotgun (WGS) entry which is preliminary data.</text>
</comment>
<dbReference type="RefSeq" id="WP_188951728.1">
    <property type="nucleotide sequence ID" value="NZ_BMIB01000002.1"/>
</dbReference>
<evidence type="ECO:0000256" key="5">
    <source>
        <dbReference type="ARBA" id="ARBA00023077"/>
    </source>
</evidence>
<evidence type="ECO:0000256" key="2">
    <source>
        <dbReference type="ARBA" id="ARBA00022448"/>
    </source>
</evidence>
<keyword evidence="4 8" id="KW-0812">Transmembrane</keyword>
<feature type="chain" id="PRO_5037703265" evidence="10">
    <location>
        <begin position="27"/>
        <end position="1048"/>
    </location>
</feature>
<dbReference type="Pfam" id="PF00593">
    <property type="entry name" value="TonB_dep_Rec_b-barrel"/>
    <property type="match status" value="1"/>
</dbReference>
<dbReference type="InterPro" id="IPR036942">
    <property type="entry name" value="Beta-barrel_TonB_sf"/>
</dbReference>
<evidence type="ECO:0000256" key="6">
    <source>
        <dbReference type="ARBA" id="ARBA00023136"/>
    </source>
</evidence>
<comment type="subcellular location">
    <subcellularLocation>
        <location evidence="1 8">Cell outer membrane</location>
        <topology evidence="1 8">Multi-pass membrane protein</topology>
    </subcellularLocation>
</comment>
<dbReference type="Pfam" id="PF07715">
    <property type="entry name" value="Plug"/>
    <property type="match status" value="1"/>
</dbReference>
<dbReference type="Gene3D" id="2.60.40.1120">
    <property type="entry name" value="Carboxypeptidase-like, regulatory domain"/>
    <property type="match status" value="1"/>
</dbReference>
<dbReference type="InterPro" id="IPR023997">
    <property type="entry name" value="TonB-dep_OMP_SusC/RagA_CS"/>
</dbReference>
<keyword evidence="5 9" id="KW-0798">TonB box</keyword>
<proteinExistence type="inferred from homology"/>
<dbReference type="SUPFAM" id="SSF56935">
    <property type="entry name" value="Porins"/>
    <property type="match status" value="1"/>
</dbReference>
<evidence type="ECO:0000256" key="7">
    <source>
        <dbReference type="ARBA" id="ARBA00023237"/>
    </source>
</evidence>
<dbReference type="InterPro" id="IPR008969">
    <property type="entry name" value="CarboxyPept-like_regulatory"/>
</dbReference>
<dbReference type="PROSITE" id="PS52016">
    <property type="entry name" value="TONB_DEPENDENT_REC_3"/>
    <property type="match status" value="1"/>
</dbReference>
<dbReference type="InterPro" id="IPR039426">
    <property type="entry name" value="TonB-dep_rcpt-like"/>
</dbReference>
<keyword evidence="6 8" id="KW-0472">Membrane</keyword>
<keyword evidence="3 8" id="KW-1134">Transmembrane beta strand</keyword>
<accession>A0A917IVY2</accession>
<dbReference type="InterPro" id="IPR000531">
    <property type="entry name" value="Beta-barrel_TonB"/>
</dbReference>
<name>A0A917IVY2_9BACT</name>
<feature type="signal peptide" evidence="10">
    <location>
        <begin position="1"/>
        <end position="26"/>
    </location>
</feature>
<dbReference type="InterPro" id="IPR023996">
    <property type="entry name" value="TonB-dep_OMP_SusC/RagA"/>
</dbReference>
<keyword evidence="7 8" id="KW-0998">Cell outer membrane</keyword>
<evidence type="ECO:0000313" key="13">
    <source>
        <dbReference type="EMBL" id="GGH65299.1"/>
    </source>
</evidence>
<evidence type="ECO:0000256" key="9">
    <source>
        <dbReference type="RuleBase" id="RU003357"/>
    </source>
</evidence>
<sequence length="1048" mass="112490">MMMRLLERLLCSLAFLLLLQPGYGQSGTLQGTVTDAGGAPLEGATITHKKTGRTTLTNAAGKFILNVSENNAVIQVFYVGYETQELAVKAGENATIKLAASNAALDAVVVVGYGTAKRKDLTGSVASVKGDVIKNQPVTNVTEALQGRTSGVEIIKNSGQPDATPTIIIRGLSSLHQPSPLYIVDGVRVPGDNINIQDIASIDVLKDASAAAIYGSAAAGGVIVITTKKGSGTKPTVNFNARYGITTPKLVHLLNKNEYIRLQNLVQPKYFAGATQTDTLPDTDWVKELYGNATEQNYNLSVSGSSPSVNYLASGFYNAQKGIYIKNYSNIAGARVNTDFKLGDYIKIGEQLAVSQRKTAPPVGSEAQLHNAPFRTLPVIPVRRRDGSWGVVPPGYNGLAFGGPNPVGAAESADAINFKNNFQGNVYAEVKLPLHLTFRTNLGYTYYNETQDYFQGAFNFGTVVNNINSLNKISVVSSQVLTNYVLTYDQTFGKHSLNVIGGYEQITNKFNNINATQSYVGLPGYSFIQTTQSSNTLSGKSDNNGLIKSVFGRLSYNYNNRYYVTGSLRRDANFTVFGPDRQRGTFGAVSAGWNMSEEAFFAPLKNSVNLLKIRGSYGTLGNSAINPYTFAALYTQFFGPNGLGSLSGANFSPGGPLSIGNTVSAIPNPDLHWESIYETNIGVDGEALQGKLYFTVEWYKKTTKDMLYALPVALSSGITQPYFTNIGQVGSKGVDVLVGYRSKAGKLNYDVSVTAGFNANKVDNLSGITTDALFDGYNYYNNGDAGFSIMPNMPLTITRAGLPFGSFYGYKVLGIFKTDAEAQASAQPNAKAGDLIFAHDPKNGNTLSDADRQVIGNPNPKLVYGANVRLNYQGFDMAMLFNGVAGVDIYNGVKAYEMYPWADGNTTSKVFNASFLGSNGLTDQPRIGVKNPDGSLAMDPNKNYTSVNSYFVESGAYVKLKNVQLGYTFANNLLKKASIKTARVFVMANNLFTITSYSGLDPELGSSYSQAAQSGFVGTGAGVTTRGVNAVSQYPQTRIYSVGVDLTF</sequence>
<gene>
    <name evidence="13" type="ORF">GCM10011379_18280</name>
</gene>
<dbReference type="EMBL" id="BMIB01000002">
    <property type="protein sequence ID" value="GGH65299.1"/>
    <property type="molecule type" value="Genomic_DNA"/>
</dbReference>
<evidence type="ECO:0000256" key="1">
    <source>
        <dbReference type="ARBA" id="ARBA00004571"/>
    </source>
</evidence>
<reference evidence="13" key="1">
    <citation type="journal article" date="2014" name="Int. J. Syst. Evol. Microbiol.">
        <title>Complete genome sequence of Corynebacterium casei LMG S-19264T (=DSM 44701T), isolated from a smear-ripened cheese.</title>
        <authorList>
            <consortium name="US DOE Joint Genome Institute (JGI-PGF)"/>
            <person name="Walter F."/>
            <person name="Albersmeier A."/>
            <person name="Kalinowski J."/>
            <person name="Ruckert C."/>
        </authorList>
    </citation>
    <scope>NUCLEOTIDE SEQUENCE</scope>
    <source>
        <strain evidence="13">CGMCC 1.15290</strain>
    </source>
</reference>
<keyword evidence="2 8" id="KW-0813">Transport</keyword>
<reference evidence="13" key="2">
    <citation type="submission" date="2020-09" db="EMBL/GenBank/DDBJ databases">
        <authorList>
            <person name="Sun Q."/>
            <person name="Zhou Y."/>
        </authorList>
    </citation>
    <scope>NUCLEOTIDE SEQUENCE</scope>
    <source>
        <strain evidence="13">CGMCC 1.15290</strain>
    </source>
</reference>
<evidence type="ECO:0000256" key="10">
    <source>
        <dbReference type="SAM" id="SignalP"/>
    </source>
</evidence>
<dbReference type="Pfam" id="PF13715">
    <property type="entry name" value="CarbopepD_reg_2"/>
    <property type="match status" value="1"/>
</dbReference>
<dbReference type="NCBIfam" id="TIGR04057">
    <property type="entry name" value="SusC_RagA_signa"/>
    <property type="match status" value="1"/>
</dbReference>
<evidence type="ECO:0000256" key="4">
    <source>
        <dbReference type="ARBA" id="ARBA00022692"/>
    </source>
</evidence>
<dbReference type="SUPFAM" id="SSF49464">
    <property type="entry name" value="Carboxypeptidase regulatory domain-like"/>
    <property type="match status" value="1"/>
</dbReference>
<evidence type="ECO:0000259" key="11">
    <source>
        <dbReference type="Pfam" id="PF00593"/>
    </source>
</evidence>
<organism evidence="13 14">
    <name type="scientific">Filimonas zeae</name>
    <dbReference type="NCBI Taxonomy" id="1737353"/>
    <lineage>
        <taxon>Bacteria</taxon>
        <taxon>Pseudomonadati</taxon>
        <taxon>Bacteroidota</taxon>
        <taxon>Chitinophagia</taxon>
        <taxon>Chitinophagales</taxon>
        <taxon>Chitinophagaceae</taxon>
        <taxon>Filimonas</taxon>
    </lineage>
</organism>
<comment type="similarity">
    <text evidence="8 9">Belongs to the TonB-dependent receptor family.</text>
</comment>
<protein>
    <submittedName>
        <fullName evidence="13">SusC/RagA family TonB-linked outer membrane protein</fullName>
    </submittedName>
</protein>
<dbReference type="InterPro" id="IPR012910">
    <property type="entry name" value="Plug_dom"/>
</dbReference>
<evidence type="ECO:0000256" key="8">
    <source>
        <dbReference type="PROSITE-ProRule" id="PRU01360"/>
    </source>
</evidence>
<dbReference type="NCBIfam" id="TIGR04056">
    <property type="entry name" value="OMP_RagA_SusC"/>
    <property type="match status" value="1"/>
</dbReference>
<feature type="domain" description="TonB-dependent receptor plug" evidence="12">
    <location>
        <begin position="118"/>
        <end position="222"/>
    </location>
</feature>
<dbReference type="AlphaFoldDB" id="A0A917IVY2"/>